<gene>
    <name evidence="1" type="ORF">BFP71_15675</name>
</gene>
<name>A0A1E5T0P5_9BACT</name>
<dbReference type="STRING" id="1563681.BFP71_15675"/>
<evidence type="ECO:0000313" key="2">
    <source>
        <dbReference type="Proteomes" id="UP000095552"/>
    </source>
</evidence>
<organism evidence="1 2">
    <name type="scientific">Roseivirga misakiensis</name>
    <dbReference type="NCBI Taxonomy" id="1563681"/>
    <lineage>
        <taxon>Bacteria</taxon>
        <taxon>Pseudomonadati</taxon>
        <taxon>Bacteroidota</taxon>
        <taxon>Cytophagia</taxon>
        <taxon>Cytophagales</taxon>
        <taxon>Roseivirgaceae</taxon>
        <taxon>Roseivirga</taxon>
    </lineage>
</organism>
<keyword evidence="2" id="KW-1185">Reference proteome</keyword>
<dbReference type="OrthoDB" id="7060517at2"/>
<accession>A0A1E5T0P5</accession>
<protein>
    <submittedName>
        <fullName evidence="1">Uncharacterized protein</fullName>
    </submittedName>
</protein>
<dbReference type="InterPro" id="IPR053825">
    <property type="entry name" value="DUF7009"/>
</dbReference>
<evidence type="ECO:0000313" key="1">
    <source>
        <dbReference type="EMBL" id="OEK04877.1"/>
    </source>
</evidence>
<dbReference type="Pfam" id="PF22668">
    <property type="entry name" value="DUF7009"/>
    <property type="match status" value="1"/>
</dbReference>
<sequence>MKIRVNGNSVRLRLAPNEVSELVQTGNVSDVCYFPNGNFTYGVRATSTSKMNASFVNGYISIHIPDTQLKGWDENDKVGFEHTTPEGLFILVEKDFKCLQPRKHENESHLYENPIVSK</sequence>
<comment type="caution">
    <text evidence="1">The sequence shown here is derived from an EMBL/GenBank/DDBJ whole genome shotgun (WGS) entry which is preliminary data.</text>
</comment>
<dbReference type="EMBL" id="MDGQ01000005">
    <property type="protein sequence ID" value="OEK04877.1"/>
    <property type="molecule type" value="Genomic_DNA"/>
</dbReference>
<dbReference type="AlphaFoldDB" id="A0A1E5T0P5"/>
<dbReference type="RefSeq" id="WP_069836382.1">
    <property type="nucleotide sequence ID" value="NZ_MDGQ01000005.1"/>
</dbReference>
<reference evidence="1 2" key="1">
    <citation type="submission" date="2016-08" db="EMBL/GenBank/DDBJ databases">
        <title>Draft genome of Fabibacter sp. strain SK-8.</title>
        <authorList>
            <person name="Wong S.-K."/>
            <person name="Hamasaki K."/>
            <person name="Yoshizawa S."/>
        </authorList>
    </citation>
    <scope>NUCLEOTIDE SEQUENCE [LARGE SCALE GENOMIC DNA]</scope>
    <source>
        <strain evidence="1 2">SK-8</strain>
    </source>
</reference>
<proteinExistence type="predicted"/>
<dbReference type="Proteomes" id="UP000095552">
    <property type="component" value="Unassembled WGS sequence"/>
</dbReference>